<dbReference type="Proteomes" id="UP001168821">
    <property type="component" value="Unassembled WGS sequence"/>
</dbReference>
<dbReference type="AlphaFoldDB" id="A0AA38HJZ1"/>
<dbReference type="EMBL" id="JALNTZ010002909">
    <property type="protein sequence ID" value="KAJ3616748.1"/>
    <property type="molecule type" value="Genomic_DNA"/>
</dbReference>
<organism evidence="1 2">
    <name type="scientific">Zophobas morio</name>
    <dbReference type="NCBI Taxonomy" id="2755281"/>
    <lineage>
        <taxon>Eukaryota</taxon>
        <taxon>Metazoa</taxon>
        <taxon>Ecdysozoa</taxon>
        <taxon>Arthropoda</taxon>
        <taxon>Hexapoda</taxon>
        <taxon>Insecta</taxon>
        <taxon>Pterygota</taxon>
        <taxon>Neoptera</taxon>
        <taxon>Endopterygota</taxon>
        <taxon>Coleoptera</taxon>
        <taxon>Polyphaga</taxon>
        <taxon>Cucujiformia</taxon>
        <taxon>Tenebrionidae</taxon>
        <taxon>Zophobas</taxon>
    </lineage>
</organism>
<evidence type="ECO:0000313" key="2">
    <source>
        <dbReference type="Proteomes" id="UP001168821"/>
    </source>
</evidence>
<proteinExistence type="predicted"/>
<sequence length="105" mass="12107">MRSYIRGTSKSITEIKALENFINEMHPQQKTNISIFTDNELVCNIIKGDALNKRLGRVDIVHHYVKEELKISNHKVLFTPSSNSIADRMTKSYLIKNDNTPIVNY</sequence>
<evidence type="ECO:0000313" key="1">
    <source>
        <dbReference type="EMBL" id="KAJ3616748.1"/>
    </source>
</evidence>
<name>A0AA38HJZ1_9CUCU</name>
<comment type="caution">
    <text evidence="1">The sequence shown here is derived from an EMBL/GenBank/DDBJ whole genome shotgun (WGS) entry which is preliminary data.</text>
</comment>
<keyword evidence="2" id="KW-1185">Reference proteome</keyword>
<reference evidence="1" key="1">
    <citation type="journal article" date="2023" name="G3 (Bethesda)">
        <title>Whole genome assemblies of Zophobas morio and Tenebrio molitor.</title>
        <authorList>
            <person name="Kaur S."/>
            <person name="Stinson S.A."/>
            <person name="diCenzo G.C."/>
        </authorList>
    </citation>
    <scope>NUCLEOTIDE SEQUENCE</scope>
    <source>
        <strain evidence="1">QUZm001</strain>
    </source>
</reference>
<accession>A0AA38HJZ1</accession>
<protein>
    <submittedName>
        <fullName evidence="1">Uncharacterized protein</fullName>
    </submittedName>
</protein>
<gene>
    <name evidence="1" type="ORF">Zmor_009049</name>
</gene>